<reference evidence="4 5" key="1">
    <citation type="journal article" date="2023" name="Microbiol. Spectr.">
        <title>Symbiosis of Carpenter Bees with Uncharacterized Lactic Acid Bacteria Showing NAD Auxotrophy.</title>
        <authorList>
            <person name="Kawasaki S."/>
            <person name="Ozawa K."/>
            <person name="Mori T."/>
            <person name="Yamamoto A."/>
            <person name="Ito M."/>
            <person name="Ohkuma M."/>
            <person name="Sakamoto M."/>
            <person name="Matsutani M."/>
        </authorList>
    </citation>
    <scope>NUCLEOTIDE SEQUENCE [LARGE SCALE GENOMIC DNA]</scope>
    <source>
        <strain evidence="4 5">KimC2</strain>
    </source>
</reference>
<evidence type="ECO:0000259" key="2">
    <source>
        <dbReference type="Pfam" id="PF03633"/>
    </source>
</evidence>
<dbReference type="Pfam" id="PF03636">
    <property type="entry name" value="Glyco_hydro_65N"/>
    <property type="match status" value="1"/>
</dbReference>
<accession>A0AAU9D4X1</accession>
<feature type="domain" description="Glycoside hydrolase family 65 C-terminal" evidence="2">
    <location>
        <begin position="643"/>
        <end position="701"/>
    </location>
</feature>
<dbReference type="GO" id="GO:0016757">
    <property type="term" value="F:glycosyltransferase activity"/>
    <property type="evidence" value="ECO:0007669"/>
    <property type="project" value="UniProtKB-ARBA"/>
</dbReference>
<dbReference type="SUPFAM" id="SSF74650">
    <property type="entry name" value="Galactose mutarotase-like"/>
    <property type="match status" value="1"/>
</dbReference>
<dbReference type="InterPro" id="IPR011013">
    <property type="entry name" value="Gal_mutarotase_sf_dom"/>
</dbReference>
<dbReference type="Pfam" id="PF03633">
    <property type="entry name" value="Glyco_hydro_65C"/>
    <property type="match status" value="1"/>
</dbReference>
<dbReference type="Proteomes" id="UP001321804">
    <property type="component" value="Chromosome"/>
</dbReference>
<gene>
    <name evidence="4" type="primary">mapB</name>
    <name evidence="4" type="ORF">KIMC2_18970</name>
</gene>
<dbReference type="PANTHER" id="PTHR11051">
    <property type="entry name" value="GLYCOSYL HYDROLASE-RELATED"/>
    <property type="match status" value="1"/>
</dbReference>
<dbReference type="Pfam" id="PF03632">
    <property type="entry name" value="Glyco_hydro_65m"/>
    <property type="match status" value="1"/>
</dbReference>
<dbReference type="GO" id="GO:0030246">
    <property type="term" value="F:carbohydrate binding"/>
    <property type="evidence" value="ECO:0007669"/>
    <property type="project" value="InterPro"/>
</dbReference>
<evidence type="ECO:0000259" key="1">
    <source>
        <dbReference type="Pfam" id="PF03632"/>
    </source>
</evidence>
<dbReference type="GO" id="GO:0005975">
    <property type="term" value="P:carbohydrate metabolic process"/>
    <property type="evidence" value="ECO:0007669"/>
    <property type="project" value="InterPro"/>
</dbReference>
<dbReference type="InterPro" id="IPR008928">
    <property type="entry name" value="6-hairpin_glycosidase_sf"/>
</dbReference>
<organism evidence="4 5">
    <name type="scientific">Xylocopilactobacillus apis</name>
    <dbReference type="NCBI Taxonomy" id="2932183"/>
    <lineage>
        <taxon>Bacteria</taxon>
        <taxon>Bacillati</taxon>
        <taxon>Bacillota</taxon>
        <taxon>Bacilli</taxon>
        <taxon>Lactobacillales</taxon>
        <taxon>Lactobacillaceae</taxon>
        <taxon>Xylocopilactobacillus</taxon>
    </lineage>
</organism>
<dbReference type="PANTHER" id="PTHR11051:SF14">
    <property type="entry name" value="MALTOSE PHOSPHORYLASE"/>
    <property type="match status" value="1"/>
</dbReference>
<dbReference type="InterPro" id="IPR037018">
    <property type="entry name" value="GH65_N"/>
</dbReference>
<dbReference type="SUPFAM" id="SSF48208">
    <property type="entry name" value="Six-hairpin glycosidases"/>
    <property type="match status" value="1"/>
</dbReference>
<dbReference type="AlphaFoldDB" id="A0AAU9D4X1"/>
<feature type="domain" description="Glycoside hydrolase family 65 central catalytic" evidence="1">
    <location>
        <begin position="327"/>
        <end position="616"/>
    </location>
</feature>
<protein>
    <submittedName>
        <fullName evidence="4">Maltose phosphorylase</fullName>
    </submittedName>
</protein>
<dbReference type="Gene3D" id="2.60.420.10">
    <property type="entry name" value="Maltose phosphorylase, domain 3"/>
    <property type="match status" value="1"/>
</dbReference>
<evidence type="ECO:0000259" key="3">
    <source>
        <dbReference type="Pfam" id="PF03636"/>
    </source>
</evidence>
<dbReference type="RefSeq" id="WP_317696348.1">
    <property type="nucleotide sequence ID" value="NZ_AP026801.1"/>
</dbReference>
<dbReference type="InterPro" id="IPR012341">
    <property type="entry name" value="6hp_glycosidase-like_sf"/>
</dbReference>
<dbReference type="EMBL" id="AP026801">
    <property type="protein sequence ID" value="BDR57335.1"/>
    <property type="molecule type" value="Genomic_DNA"/>
</dbReference>
<feature type="domain" description="Glycoside hydrolase family 65 N-terminal" evidence="3">
    <location>
        <begin position="16"/>
        <end position="251"/>
    </location>
</feature>
<evidence type="ECO:0000313" key="5">
    <source>
        <dbReference type="Proteomes" id="UP001321804"/>
    </source>
</evidence>
<name>A0AAU9D4X1_9LACO</name>
<dbReference type="GO" id="GO:0004553">
    <property type="term" value="F:hydrolase activity, hydrolyzing O-glycosyl compounds"/>
    <property type="evidence" value="ECO:0007669"/>
    <property type="project" value="TreeGrafter"/>
</dbReference>
<proteinExistence type="predicted"/>
<dbReference type="Gene3D" id="1.50.10.10">
    <property type="match status" value="1"/>
</dbReference>
<dbReference type="Gene3D" id="2.70.98.40">
    <property type="entry name" value="Glycoside hydrolase, family 65, N-terminal domain"/>
    <property type="match status" value="1"/>
</dbReference>
<dbReference type="KEGG" id="xak:KIMC2_18970"/>
<keyword evidence="5" id="KW-1185">Reference proteome</keyword>
<dbReference type="InterPro" id="IPR005196">
    <property type="entry name" value="Glyco_hydro_65_N"/>
</dbReference>
<sequence length="714" mass="81345">MSNLFETDPWHLITGKWDSEKIKDYEQALTVSNSVMEISGAFEENNNKVKLQNIWLSKPAPTAKGYTGYQAEFIDLNKIEILINDQKIDFAADQIEDFVLDLDLHNGLLTRSFVVIRDNIKCHICFKRFLSAARPDLFVNQLEIHNLGTRPLEIEIHSSLDTYYNEESKENDWEILSNNSQGNAGSLVLITRSNDFGLPRFMAGAMAHYMTDLRSAASTEFSNYKAENWFRGTILPDQKTYFEKRVVVVTSLDHASDQEISNNLMTESDEADNLTFDELLAQNTEIWEQRYNQADIIIEGDNALQQSVRVDTFHLLSALGVLKPLSWLDEAFYLPAIIETGHFKEAQDLLNERARELSALIENAKVTGVNGILLPELTFDGFESEPNPDIALFGVHRTAALVFAIAQYLEFTDDEEWLQSTGKELLINCARYWQMRVQYSEYREQYVVLGVSGPDQYEMNVNNNWLTNYSIKWGLQYILQTIPAEFDEGSTKELTNIAEKMYLPEFEVSGSSIKLEDDEFLQKDLSKIAEKLTIFDQPIAKKWSKDQIARSPIIEKPDVFMAFYYDSLNFNQADVKANFDFYQKYLVHDTDISKGLTALTAGLAGEIDQALELLESGSSQFTSFNRYKAAVTRLAVSRGFLGLQVQNEGLVLNPQLPEKLLSYEIPLIYQDRFLRIKVESSNCQILMKNGSDLTLKVNNNQKVLSDGASVDFPL</sequence>
<dbReference type="InterPro" id="IPR005194">
    <property type="entry name" value="Glyco_hydro_65_C"/>
</dbReference>
<evidence type="ECO:0000313" key="4">
    <source>
        <dbReference type="EMBL" id="BDR57335.1"/>
    </source>
</evidence>
<dbReference type="InterPro" id="IPR005195">
    <property type="entry name" value="Glyco_hydro_65_M"/>
</dbReference>